<proteinExistence type="predicted"/>
<dbReference type="EMBL" id="BKCJ011817571">
    <property type="protein sequence ID" value="GFD55407.1"/>
    <property type="molecule type" value="Genomic_DNA"/>
</dbReference>
<organism evidence="2">
    <name type="scientific">Tanacetum cinerariifolium</name>
    <name type="common">Dalmatian daisy</name>
    <name type="synonym">Chrysanthemum cinerariifolium</name>
    <dbReference type="NCBI Taxonomy" id="118510"/>
    <lineage>
        <taxon>Eukaryota</taxon>
        <taxon>Viridiplantae</taxon>
        <taxon>Streptophyta</taxon>
        <taxon>Embryophyta</taxon>
        <taxon>Tracheophyta</taxon>
        <taxon>Spermatophyta</taxon>
        <taxon>Magnoliopsida</taxon>
        <taxon>eudicotyledons</taxon>
        <taxon>Gunneridae</taxon>
        <taxon>Pentapetalae</taxon>
        <taxon>asterids</taxon>
        <taxon>campanulids</taxon>
        <taxon>Asterales</taxon>
        <taxon>Asteraceae</taxon>
        <taxon>Asteroideae</taxon>
        <taxon>Anthemideae</taxon>
        <taxon>Anthemidinae</taxon>
        <taxon>Tanacetum</taxon>
    </lineage>
</organism>
<gene>
    <name evidence="2" type="ORF">Tci_927376</name>
</gene>
<dbReference type="AlphaFoldDB" id="A0A699X6T0"/>
<protein>
    <submittedName>
        <fullName evidence="2">Uncharacterized protein</fullName>
    </submittedName>
</protein>
<comment type="caution">
    <text evidence="2">The sequence shown here is derived from an EMBL/GenBank/DDBJ whole genome shotgun (WGS) entry which is preliminary data.</text>
</comment>
<evidence type="ECO:0000313" key="2">
    <source>
        <dbReference type="EMBL" id="GFD55407.1"/>
    </source>
</evidence>
<feature type="non-terminal residue" evidence="2">
    <location>
        <position position="1"/>
    </location>
</feature>
<sequence length="55" mass="5844">LPSIHRAKVPPAGRRPRSPAAATAPAKEHHPAGYRPVAQARISPASREPGYRRAG</sequence>
<name>A0A699X6T0_TANCI</name>
<evidence type="ECO:0000256" key="1">
    <source>
        <dbReference type="SAM" id="MobiDB-lite"/>
    </source>
</evidence>
<reference evidence="2" key="1">
    <citation type="journal article" date="2019" name="Sci. Rep.">
        <title>Draft genome of Tanacetum cinerariifolium, the natural source of mosquito coil.</title>
        <authorList>
            <person name="Yamashiro T."/>
            <person name="Shiraishi A."/>
            <person name="Satake H."/>
            <person name="Nakayama K."/>
        </authorList>
    </citation>
    <scope>NUCLEOTIDE SEQUENCE</scope>
</reference>
<feature type="region of interest" description="Disordered" evidence="1">
    <location>
        <begin position="1"/>
        <end position="55"/>
    </location>
</feature>
<accession>A0A699X6T0</accession>